<dbReference type="OrthoDB" id="10067at2157"/>
<comment type="subunit">
    <text evidence="4">Homohexamer; trimer of dimers.</text>
</comment>
<dbReference type="RefSeq" id="WP_012035129.1">
    <property type="nucleotide sequence ID" value="NC_009464.1"/>
</dbReference>
<keyword evidence="3 4" id="KW-0456">Lyase</keyword>
<comment type="similarity">
    <text evidence="4">Belongs to the MoaC family.</text>
</comment>
<feature type="binding site" evidence="4">
    <location>
        <begin position="76"/>
        <end position="78"/>
    </location>
    <ligand>
        <name>substrate</name>
    </ligand>
</feature>
<dbReference type="NCBIfam" id="NF006870">
    <property type="entry name" value="PRK09364.1"/>
    <property type="match status" value="1"/>
</dbReference>
<dbReference type="PANTHER" id="PTHR22960">
    <property type="entry name" value="MOLYBDOPTERIN COFACTOR SYNTHESIS PROTEIN A"/>
    <property type="match status" value="1"/>
</dbReference>
<evidence type="ECO:0000313" key="7">
    <source>
        <dbReference type="Proteomes" id="UP000000663"/>
    </source>
</evidence>
<dbReference type="Proteomes" id="UP000000663">
    <property type="component" value="Chromosome"/>
</dbReference>
<dbReference type="InterPro" id="IPR002820">
    <property type="entry name" value="Mopterin_CF_biosynth-C_dom"/>
</dbReference>
<evidence type="ECO:0000313" key="6">
    <source>
        <dbReference type="EMBL" id="CAJ37452.1"/>
    </source>
</evidence>
<dbReference type="GO" id="GO:0006777">
    <property type="term" value="P:Mo-molybdopterin cofactor biosynthetic process"/>
    <property type="evidence" value="ECO:0007669"/>
    <property type="project" value="UniProtKB-UniRule"/>
</dbReference>
<dbReference type="InterPro" id="IPR036522">
    <property type="entry name" value="MoaC_sf"/>
</dbReference>
<feature type="binding site" evidence="4">
    <location>
        <begin position="112"/>
        <end position="113"/>
    </location>
    <ligand>
        <name>substrate</name>
    </ligand>
</feature>
<dbReference type="KEGG" id="rci:RCIX2358"/>
<gene>
    <name evidence="4 6" type="primary">moaC</name>
    <name evidence="6" type="ORF">RCIX2358</name>
</gene>
<feature type="domain" description="Molybdopterin cofactor biosynthesis C (MoaC)" evidence="5">
    <location>
        <begin position="16"/>
        <end position="154"/>
    </location>
</feature>
<accession>Q0W2E1</accession>
<dbReference type="CDD" id="cd01419">
    <property type="entry name" value="MoaC_A"/>
    <property type="match status" value="1"/>
</dbReference>
<dbReference type="NCBIfam" id="NF008999">
    <property type="entry name" value="PRK12343.1"/>
    <property type="match status" value="1"/>
</dbReference>
<comment type="function">
    <text evidence="4">Catalyzes the conversion of (8S)-3',8-cyclo-7,8-dihydroguanosine 5'-triphosphate to cyclic pyranopterin monophosphate (cPMP).</text>
</comment>
<dbReference type="Gene3D" id="3.30.70.640">
    <property type="entry name" value="Molybdopterin cofactor biosynthesis C (MoaC) domain"/>
    <property type="match status" value="1"/>
</dbReference>
<proteinExistence type="inferred from homology"/>
<dbReference type="eggNOG" id="arCOG01530">
    <property type="taxonomic scope" value="Archaea"/>
</dbReference>
<protein>
    <recommendedName>
        <fullName evidence="4">Probable cyclic pyranopterin monophosphate synthase</fullName>
        <ecNumber evidence="4">4.6.1.17</ecNumber>
    </recommendedName>
    <alternativeName>
        <fullName evidence="4">Molybdenum cofactor biosynthesis protein C</fullName>
    </alternativeName>
</protein>
<comment type="pathway">
    <text evidence="1 4">Cofactor biosynthesis; molybdopterin biosynthesis.</text>
</comment>
<dbReference type="UniPathway" id="UPA00344"/>
<dbReference type="PATRIC" id="fig|351160.9.peg.829"/>
<dbReference type="EMBL" id="AM114193">
    <property type="protein sequence ID" value="CAJ37452.1"/>
    <property type="molecule type" value="Genomic_DNA"/>
</dbReference>
<evidence type="ECO:0000256" key="1">
    <source>
        <dbReference type="ARBA" id="ARBA00005046"/>
    </source>
</evidence>
<sequence>MPAKDFTHVDGDKVKMVDVGAKADVLRIAKAQGTIRLTKDTMALIKAGNVKKGNVLATARVAGVMAVKRTWDLIPLCHQIPVSGIDIDFEVGEETITAVVEVRSTGKTGVEMEALTGVSVALLTIWDMVKSAEKDSTGNYPETRITDIKVVHKIKETPGKP</sequence>
<dbReference type="NCBIfam" id="TIGR00581">
    <property type="entry name" value="moaC"/>
    <property type="match status" value="1"/>
</dbReference>
<evidence type="ECO:0000256" key="4">
    <source>
        <dbReference type="HAMAP-Rule" id="MF_01224"/>
    </source>
</evidence>
<comment type="catalytic activity">
    <reaction evidence="4">
        <text>(8S)-3',8-cyclo-7,8-dihydroguanosine 5'-triphosphate = cyclic pyranopterin phosphate + diphosphate</text>
        <dbReference type="Rhea" id="RHEA:49580"/>
        <dbReference type="ChEBI" id="CHEBI:33019"/>
        <dbReference type="ChEBI" id="CHEBI:59648"/>
        <dbReference type="ChEBI" id="CHEBI:131766"/>
        <dbReference type="EC" id="4.6.1.17"/>
    </reaction>
</comment>
<evidence type="ECO:0000256" key="2">
    <source>
        <dbReference type="ARBA" id="ARBA00023150"/>
    </source>
</evidence>
<dbReference type="InterPro" id="IPR023047">
    <property type="entry name" value="Mo_CF_biosynth-C_arc"/>
</dbReference>
<dbReference type="Pfam" id="PF01967">
    <property type="entry name" value="MoaC"/>
    <property type="match status" value="1"/>
</dbReference>
<keyword evidence="2 4" id="KW-0501">Molybdenum cofactor biosynthesis</keyword>
<dbReference type="EC" id="4.6.1.17" evidence="4"/>
<evidence type="ECO:0000259" key="5">
    <source>
        <dbReference type="Pfam" id="PF01967"/>
    </source>
</evidence>
<reference evidence="6 7" key="1">
    <citation type="journal article" date="2006" name="Science">
        <title>Genome of rice cluster I archaea -- the key methane producers in the rice rhizosphere.</title>
        <authorList>
            <person name="Erkel C."/>
            <person name="Kube M."/>
            <person name="Reinhardt R."/>
            <person name="Liesack W."/>
        </authorList>
    </citation>
    <scope>NUCLEOTIDE SEQUENCE [LARGE SCALE GENOMIC DNA]</scope>
    <source>
        <strain evidence="7">DSM 22066 / NBRC 105507 / MRE50</strain>
    </source>
</reference>
<dbReference type="InterPro" id="IPR050105">
    <property type="entry name" value="MoCo_biosynth_MoaA/MoaC"/>
</dbReference>
<dbReference type="GO" id="GO:0061799">
    <property type="term" value="F:cyclic pyranopterin monophosphate synthase activity"/>
    <property type="evidence" value="ECO:0007669"/>
    <property type="project" value="UniProtKB-UniRule"/>
</dbReference>
<dbReference type="InterPro" id="IPR023045">
    <property type="entry name" value="MoaC"/>
</dbReference>
<evidence type="ECO:0000256" key="3">
    <source>
        <dbReference type="ARBA" id="ARBA00023239"/>
    </source>
</evidence>
<keyword evidence="7" id="KW-1185">Reference proteome</keyword>
<feature type="active site" evidence="4">
    <location>
        <position position="127"/>
    </location>
</feature>
<dbReference type="HAMAP" id="MF_01224_A">
    <property type="entry name" value="MoaC_A"/>
    <property type="match status" value="1"/>
</dbReference>
<dbReference type="STRING" id="351160.RCIX2358"/>
<dbReference type="SUPFAM" id="SSF55040">
    <property type="entry name" value="Molybdenum cofactor biosynthesis protein C, MoaC"/>
    <property type="match status" value="1"/>
</dbReference>
<name>Q0W2E1_METAR</name>
<dbReference type="GeneID" id="5143831"/>
<organism evidence="6 7">
    <name type="scientific">Methanocella arvoryzae (strain DSM 22066 / NBRC 105507 / MRE50)</name>
    <dbReference type="NCBI Taxonomy" id="351160"/>
    <lineage>
        <taxon>Archaea</taxon>
        <taxon>Methanobacteriati</taxon>
        <taxon>Methanobacteriota</taxon>
        <taxon>Stenosarchaea group</taxon>
        <taxon>Methanomicrobia</taxon>
        <taxon>Methanocellales</taxon>
        <taxon>Methanocellaceae</taxon>
        <taxon>Methanocella</taxon>
    </lineage>
</organism>
<dbReference type="AlphaFoldDB" id="Q0W2E1"/>